<reference evidence="12 13" key="1">
    <citation type="submission" date="2021-11" db="EMBL/GenBank/DDBJ databases">
        <title>Black yeast isolated from Biological Soil Crust.</title>
        <authorList>
            <person name="Kurbessoian T."/>
        </authorList>
    </citation>
    <scope>NUCLEOTIDE SEQUENCE [LARGE SCALE GENOMIC DNA]</scope>
    <source>
        <strain evidence="12 13">CCFEE 5522</strain>
    </source>
</reference>
<feature type="domain" description="DUF3645" evidence="10">
    <location>
        <begin position="2394"/>
        <end position="2428"/>
    </location>
</feature>
<keyword evidence="4" id="KW-0833">Ubl conjugation pathway</keyword>
<comment type="caution">
    <text evidence="12">The sequence shown here is derived from an EMBL/GenBank/DDBJ whole genome shotgun (WGS) entry which is preliminary data.</text>
</comment>
<feature type="coiled-coil region" evidence="7">
    <location>
        <begin position="554"/>
        <end position="581"/>
    </location>
</feature>
<evidence type="ECO:0000256" key="4">
    <source>
        <dbReference type="ARBA" id="ARBA00022786"/>
    </source>
</evidence>
<evidence type="ECO:0000256" key="6">
    <source>
        <dbReference type="ARBA" id="ARBA00022807"/>
    </source>
</evidence>
<keyword evidence="5" id="KW-0378">Hydrolase</keyword>
<dbReference type="Proteomes" id="UP001324427">
    <property type="component" value="Unassembled WGS sequence"/>
</dbReference>
<evidence type="ECO:0000256" key="3">
    <source>
        <dbReference type="ARBA" id="ARBA00022670"/>
    </source>
</evidence>
<feature type="region of interest" description="Disordered" evidence="8">
    <location>
        <begin position="2865"/>
        <end position="2887"/>
    </location>
</feature>
<keyword evidence="7" id="KW-0175">Coiled coil</keyword>
<keyword evidence="6" id="KW-0788">Thiol protease</keyword>
<evidence type="ECO:0000259" key="11">
    <source>
        <dbReference type="Pfam" id="PF20255"/>
    </source>
</evidence>
<evidence type="ECO:0000256" key="8">
    <source>
        <dbReference type="SAM" id="MobiDB-lite"/>
    </source>
</evidence>
<accession>A0AAV9JGI8</accession>
<dbReference type="EC" id="3.4.19.12" evidence="2"/>
<evidence type="ECO:0000313" key="13">
    <source>
        <dbReference type="Proteomes" id="UP001324427"/>
    </source>
</evidence>
<name>A0AAV9JGI8_9PEZI</name>
<feature type="domain" description="DUF3638" evidence="9">
    <location>
        <begin position="2045"/>
        <end position="2268"/>
    </location>
</feature>
<dbReference type="InterPro" id="IPR051346">
    <property type="entry name" value="OTU_Deubiquitinase"/>
</dbReference>
<feature type="compositionally biased region" description="Basic and acidic residues" evidence="8">
    <location>
        <begin position="2866"/>
        <end position="2878"/>
    </location>
</feature>
<evidence type="ECO:0000313" key="12">
    <source>
        <dbReference type="EMBL" id="KAK4543620.1"/>
    </source>
</evidence>
<dbReference type="PANTHER" id="PTHR13367">
    <property type="entry name" value="UBIQUITIN THIOESTERASE"/>
    <property type="match status" value="1"/>
</dbReference>
<dbReference type="Pfam" id="PF12340">
    <property type="entry name" value="DUF3638"/>
    <property type="match status" value="1"/>
</dbReference>
<evidence type="ECO:0000256" key="7">
    <source>
        <dbReference type="SAM" id="Coils"/>
    </source>
</evidence>
<comment type="catalytic activity">
    <reaction evidence="1">
        <text>Thiol-dependent hydrolysis of ester, thioester, amide, peptide and isopeptide bonds formed by the C-terminal Gly of ubiquitin (a 76-residue protein attached to proteins as an intracellular targeting signal).</text>
        <dbReference type="EC" id="3.4.19.12"/>
    </reaction>
</comment>
<evidence type="ECO:0000259" key="10">
    <source>
        <dbReference type="Pfam" id="PF12359"/>
    </source>
</evidence>
<dbReference type="Pfam" id="PF12359">
    <property type="entry name" value="DUF3645"/>
    <property type="match status" value="1"/>
</dbReference>
<dbReference type="InterPro" id="IPR022105">
    <property type="entry name" value="DUF3645"/>
</dbReference>
<gene>
    <name evidence="12" type="ORF">LTR36_005265</name>
</gene>
<dbReference type="Pfam" id="PF20255">
    <property type="entry name" value="DUF6606"/>
    <property type="match status" value="1"/>
</dbReference>
<sequence length="3145" mass="348955">MANTKGTYDCLINHIFLPPKLPHSDDGLAFDAFVKTASKAIAAFRPLRADQRPPLDAVARLLENMACAHTGGCVNEEKLVELLDALPRQGGTIVLHVSAQNAGVIISRVAEIAVRFEVFELAPRNEAVYATKGRLRRSFPGSAIDVDLKTFAETGFVKTTAHTLAKMSHQPAAGMQPQVKKARQHHDEDRDTTHPGMVSEFFIGFLISTGHSANVPTISKNTREEVLWSDARSPWRRSPVWLLLRVALQLNLPHHLYKELMVYVTSWVLKAAQAQNHDISSDLRYAMMSKISRRLLKIGSSINANVLRNIEDIIQDTTAVLDKQWLRLQAQKPLDLSCLSALDFEQDAFTAIPALDEYISSIGARQTSQTSTDFQPISGLVAFKPQVLPQLSAISSASDYANQNLAAFESWVASHIDDWTSTHKSDANACEQLGALIKDYHGIASRQYSGNPEAISVSHLTILQLWMALDVSATHVCSLLSDYKPGLSLAFAQNLLLPSKDQMRRLSEVEAYVASREAARFSSAKVLYDISSECLAARYFDRSPGLQVLLATIEIRAEQEKAAKIEELTELKSEYHRLMELHETGNCQTSEVLVDWANDIREDQHSPFCQKCAYAARAKALRIAIHEWPLPATTVSQKVVIFELQPPPSFVHWRDSLVFITVNVLKADHATLARASADYPLSADSQLSSSHSMPSRRIALLSQDKPHSHTHRKYHPISTATTDDVLLASGLNYRYYDNNVGTFVSRGGFVSTDKVPLECTYELPSRSTALKNSIFRPATSPNGRSPNAVIASLSECPDHMSLDEYKKLSSIPCGYHIQWPNLLIQLGLPAVNFKKAESTLVILQCIYQAGPPSNDIRRAGHAFAGDYDSAVKLLEELRVALHRVKKNWESSQALSIFISIASRLLSLSPSTAIQISCVAYLEDARTIAFGWIQDLREKAQRVNTHNERTEYLSKRAEIALICVDSFNIDDSPLDRVLTSSTEHASILVQCTIILQESKLLLSIMSEFTVQLLLMRSQRLLRRCHATLASNRQALDDGIVKSWTGFQPGSPWTAAGSDHWLTTTTRTGVAGVTLRVHFNILHGELLVNGLPLDRLPRKYEDHASYRTLFGHAAIEVMPTAMPGMDFAAKRELSGYSIHFGMSARRNTATNDLLLHASKHGERYELIPADLFRDIFPAAFTEEYIHWYNLNSGVVEFRPTSEAWNGSCSRAWILAVDQRTARWRLSRDAASQVLLGLTSATSKALSRILSPLADSTRIHVVSQLSPQDATQLSLPPVSQLSLQGLPPLAVREVEANIPGLQLGFTLKAYQSDLRCKEFPKMIVDPHQSLGALVGLENKLLLRQDRGPRVLLILDGTISHGRGNDNSIASVTVEKAAAGKFHTFRVDDSLGRLIGNGNLQSKLFLAYLHGLTSYCLPDPLTGKTGTEQALSILRSADVRSFAQLTEENIALLHQSAALTPVRGYYPAHERVMQTVSWSCKLGFLAQHAGFRTEVESILAQAGRLGIFYPDSTPLMPDLPKSESGLMQRDSIRYAMLRVSGFGAEEFTDAYDALYEARDQSQVSSRFSNAFIMSTYVYQHKQDLHWGTPSDMASELWRAIARTPAVSDHSTLSYCKLEYDASLFDKPFQDSVFPAWIGLNQRLGAEANKFSLMIWLSSLACSTTNTFDTNVLQTLALSITRPDVGQVVPPPPCGSFRLPSGKTVKPEELRTTVAALLVNLRDSPDFAIAKHLRETNRAYEKRRKQVYQGNTTPIVTFVVNRLAAQWPCKVPTAPNLSSIDNASAYIDITKVMSEVTPKFKAWYDNLQFFQYLERIGRIVAALPVTTTIQLPAVSLARKSPVRLEVDRYITQRDLFASKGPDVPDHSAGSGSIGHGWLALCSDLGSSNTRLETLIVDLQKSAADSKYEKGYVADLHNSVLELQKSKSRYSLVRHDGIQQDLALHLETSKKRVDMVYCILLSAVTPGSCISPQLDRAAALWSVRHWPRVSPTFFLQQLNRLGWPALDQRWKDAIVQYGLALTTFQRAERLVNVCRSGSDVDLINELGNIGHINWKPHEYPDSLLLEVESGILIREVQEQIAAQMRDPKGASSVRNAVVQLNMGEGKSSLIVPIVAAALANGSQLVRVVVAKPQSKQMAQMMVSKLGGLLDRRVYHMPFSRALKLSRDAADAISAMLRECMSNGGLLLVQPEHILSFKLMGLEMAILGEVRIGTSLLSMQDFFDGYSRDLVDESDENFSVNFEIIYTMGTQRPVDMSPERWLCIHEVLGLVRKFSQITAHELPDSLELTHSLPGRFPRTRILKADAQAHLLSAIALHICNTGLNGFPIARQPQAVRDAVLTYITKLDLTAQEVQSVEHSGGGTFWTESTKGVLLLLRGLFAAGILSFVFSQKRWRVNYGLDPTRRPPTKLAVPYRAKDNPSPRSEFSHPDVIVVLATLSYYYGGLEEADLATAFDHLSRSDQADTAYQAWVQDADDMSAAFSQLESINLRDKHQFTTQLLPCLRYGKATIDYFLANIVFPKEMKEFPHKLSASGWDIGKNKALPTTGFSGTNDSRVALPLHVKQMDLPAQKHTNALVLGYLLESDNSVSVIPAPLASHMSTSDAERLLDMVMKLDPPTRVILDVGAQILELSNIGVAIRWLALSDASVQAVVFFDEYDELSVVNRKGRVEVLQTSAFATQLDVCLVFLDQSHTRGTDLRLPETYRAAVTLGAGLTKDTLTQACMRMRKLGKGQTVVFCVPTEIEAKILLCTSKPVGSRIDVLDILRWVISETWTGMHRNMPLWAVQGVRFVRQNALLEQAQDNSGRTSLSQQQANAFLEDEAQSLEDRYRPSSDPAVSLFASDDEDVNRIKQRCLQFESLCFKSTTLQEEQERELSPEIEQERQVQKPAPAKPRTHSLHADLVNFVATGVILPGSQAWQPAFATLSDTTAARFVNSAELSEGSAYDLLVTMDFARTIDTGSATGGLSAQADSYQRPVQWILTAMRNRDVVRMMVISPFEAQELYLRIQASTKVALHLYTPRCNRGFRSLDHLDFFSVPHQPTPPTVHSRLVVQLNLFAGQLYMNNYQDFKDLCAYLGLATETAAEGWEIAADGFILSDDQGKVGGAGSRLTKSPVKFLQTLMTIRRDGEGVSKTDMGALLEGRLLRAEDFGE</sequence>
<keyword evidence="3" id="KW-0645">Protease</keyword>
<evidence type="ECO:0000259" key="9">
    <source>
        <dbReference type="Pfam" id="PF12340"/>
    </source>
</evidence>
<proteinExistence type="predicted"/>
<dbReference type="GO" id="GO:0006508">
    <property type="term" value="P:proteolysis"/>
    <property type="evidence" value="ECO:0007669"/>
    <property type="project" value="UniProtKB-KW"/>
</dbReference>
<feature type="domain" description="DUF6606" evidence="11">
    <location>
        <begin position="11"/>
        <end position="269"/>
    </location>
</feature>
<dbReference type="GO" id="GO:0004843">
    <property type="term" value="F:cysteine-type deubiquitinase activity"/>
    <property type="evidence" value="ECO:0007669"/>
    <property type="project" value="UniProtKB-EC"/>
</dbReference>
<dbReference type="PANTHER" id="PTHR13367:SF34">
    <property type="match status" value="1"/>
</dbReference>
<protein>
    <recommendedName>
        <fullName evidence="2">ubiquitinyl hydrolase 1</fullName>
        <ecNumber evidence="2">3.4.19.12</ecNumber>
    </recommendedName>
</protein>
<keyword evidence="13" id="KW-1185">Reference proteome</keyword>
<dbReference type="EMBL" id="JAVFHQ010000030">
    <property type="protein sequence ID" value="KAK4543620.1"/>
    <property type="molecule type" value="Genomic_DNA"/>
</dbReference>
<evidence type="ECO:0000256" key="5">
    <source>
        <dbReference type="ARBA" id="ARBA00022801"/>
    </source>
</evidence>
<evidence type="ECO:0000256" key="1">
    <source>
        <dbReference type="ARBA" id="ARBA00000707"/>
    </source>
</evidence>
<organism evidence="12 13">
    <name type="scientific">Oleoguttula mirabilis</name>
    <dbReference type="NCBI Taxonomy" id="1507867"/>
    <lineage>
        <taxon>Eukaryota</taxon>
        <taxon>Fungi</taxon>
        <taxon>Dikarya</taxon>
        <taxon>Ascomycota</taxon>
        <taxon>Pezizomycotina</taxon>
        <taxon>Dothideomycetes</taxon>
        <taxon>Dothideomycetidae</taxon>
        <taxon>Mycosphaerellales</taxon>
        <taxon>Teratosphaeriaceae</taxon>
        <taxon>Oleoguttula</taxon>
    </lineage>
</organism>
<dbReference type="InterPro" id="IPR022099">
    <property type="entry name" value="DUF3638"/>
</dbReference>
<evidence type="ECO:0000256" key="2">
    <source>
        <dbReference type="ARBA" id="ARBA00012759"/>
    </source>
</evidence>
<dbReference type="InterPro" id="IPR046541">
    <property type="entry name" value="DUF6606"/>
</dbReference>